<dbReference type="EMBL" id="SMKP01000273">
    <property type="protein sequence ID" value="TDD06749.1"/>
    <property type="molecule type" value="Genomic_DNA"/>
</dbReference>
<sequence length="80" mass="8346">MAGVLFGGGLYARVVKQVRAGAARNVVFRGADQELAGGVELVRVPSGLDHALPQDEVSVACFSDAEAQADVHLGADRTPW</sequence>
<protein>
    <submittedName>
        <fullName evidence="1">Uncharacterized protein</fullName>
    </submittedName>
</protein>
<name>A0A4R4VLV9_9ACTN</name>
<dbReference type="AlphaFoldDB" id="A0A4R4VLV9"/>
<keyword evidence="2" id="KW-1185">Reference proteome</keyword>
<reference evidence="1 2" key="1">
    <citation type="submission" date="2019-03" db="EMBL/GenBank/DDBJ databases">
        <title>Draft genome sequences of novel Actinobacteria.</title>
        <authorList>
            <person name="Sahin N."/>
            <person name="Ay H."/>
            <person name="Saygin H."/>
        </authorList>
    </citation>
    <scope>NUCLEOTIDE SEQUENCE [LARGE SCALE GENOMIC DNA]</scope>
    <source>
        <strain evidence="1 2">KC712</strain>
    </source>
</reference>
<comment type="caution">
    <text evidence="1">The sequence shown here is derived from an EMBL/GenBank/DDBJ whole genome shotgun (WGS) entry which is preliminary data.</text>
</comment>
<evidence type="ECO:0000313" key="2">
    <source>
        <dbReference type="Proteomes" id="UP000294543"/>
    </source>
</evidence>
<organism evidence="1 2">
    <name type="scientific">Nonomuraea diastatica</name>
    <dbReference type="NCBI Taxonomy" id="1848329"/>
    <lineage>
        <taxon>Bacteria</taxon>
        <taxon>Bacillati</taxon>
        <taxon>Actinomycetota</taxon>
        <taxon>Actinomycetes</taxon>
        <taxon>Streptosporangiales</taxon>
        <taxon>Streptosporangiaceae</taxon>
        <taxon>Nonomuraea</taxon>
    </lineage>
</organism>
<evidence type="ECO:0000313" key="1">
    <source>
        <dbReference type="EMBL" id="TDD06749.1"/>
    </source>
</evidence>
<dbReference type="Proteomes" id="UP000294543">
    <property type="component" value="Unassembled WGS sequence"/>
</dbReference>
<accession>A0A4R4VLV9</accession>
<proteinExistence type="predicted"/>
<gene>
    <name evidence="1" type="ORF">E1294_48700</name>
</gene>